<organism evidence="3 4">
    <name type="scientific">Eschrichtius robustus</name>
    <name type="common">California gray whale</name>
    <name type="synonym">Eschrichtius gibbosus</name>
    <dbReference type="NCBI Taxonomy" id="9764"/>
    <lineage>
        <taxon>Eukaryota</taxon>
        <taxon>Metazoa</taxon>
        <taxon>Chordata</taxon>
        <taxon>Craniata</taxon>
        <taxon>Vertebrata</taxon>
        <taxon>Euteleostomi</taxon>
        <taxon>Mammalia</taxon>
        <taxon>Eutheria</taxon>
        <taxon>Laurasiatheria</taxon>
        <taxon>Artiodactyla</taxon>
        <taxon>Whippomorpha</taxon>
        <taxon>Cetacea</taxon>
        <taxon>Mysticeti</taxon>
        <taxon>Eschrichtiidae</taxon>
        <taxon>Eschrichtius</taxon>
    </lineage>
</organism>
<dbReference type="Pfam" id="PF00089">
    <property type="entry name" value="Trypsin"/>
    <property type="match status" value="1"/>
</dbReference>
<dbReference type="PROSITE" id="PS50240">
    <property type="entry name" value="TRYPSIN_DOM"/>
    <property type="match status" value="1"/>
</dbReference>
<proteinExistence type="predicted"/>
<feature type="domain" description="Peptidase S1" evidence="2">
    <location>
        <begin position="1"/>
        <end position="180"/>
    </location>
</feature>
<name>A0AB34GUX6_ESCRO</name>
<dbReference type="PANTHER" id="PTHR24253">
    <property type="entry name" value="TRANSMEMBRANE PROTEASE SERINE"/>
    <property type="match status" value="1"/>
</dbReference>
<accession>A0AB34GUX6</accession>
<gene>
    <name evidence="3" type="ORF">J1605_010158</name>
</gene>
<evidence type="ECO:0000256" key="1">
    <source>
        <dbReference type="ARBA" id="ARBA00023157"/>
    </source>
</evidence>
<keyword evidence="4" id="KW-1185">Reference proteome</keyword>
<dbReference type="Gene3D" id="2.40.10.10">
    <property type="entry name" value="Trypsin-like serine proteases"/>
    <property type="match status" value="2"/>
</dbReference>
<keyword evidence="1" id="KW-1015">Disulfide bond</keyword>
<dbReference type="SMART" id="SM00020">
    <property type="entry name" value="Tryp_SPc"/>
    <property type="match status" value="1"/>
</dbReference>
<dbReference type="InterPro" id="IPR009003">
    <property type="entry name" value="Peptidase_S1_PA"/>
</dbReference>
<dbReference type="GO" id="GO:0004252">
    <property type="term" value="F:serine-type endopeptidase activity"/>
    <property type="evidence" value="ECO:0007669"/>
    <property type="project" value="InterPro"/>
</dbReference>
<dbReference type="AlphaFoldDB" id="A0AB34GUX6"/>
<evidence type="ECO:0000313" key="4">
    <source>
        <dbReference type="Proteomes" id="UP001159641"/>
    </source>
</evidence>
<comment type="caution">
    <text evidence="3">The sequence shown here is derived from an EMBL/GenBank/DDBJ whole genome shotgun (WGS) entry which is preliminary data.</text>
</comment>
<dbReference type="SUPFAM" id="SSF50494">
    <property type="entry name" value="Trypsin-like serine proteases"/>
    <property type="match status" value="1"/>
</dbReference>
<dbReference type="InterPro" id="IPR043504">
    <property type="entry name" value="Peptidase_S1_PA_chymotrypsin"/>
</dbReference>
<dbReference type="EMBL" id="JAIQCJ010002112">
    <property type="protein sequence ID" value="KAJ8782450.1"/>
    <property type="molecule type" value="Genomic_DNA"/>
</dbReference>
<dbReference type="GO" id="GO:0006508">
    <property type="term" value="P:proteolysis"/>
    <property type="evidence" value="ECO:0007669"/>
    <property type="project" value="InterPro"/>
</dbReference>
<reference evidence="3 4" key="1">
    <citation type="submission" date="2022-11" db="EMBL/GenBank/DDBJ databases">
        <title>Whole genome sequence of Eschrichtius robustus ER-17-0199.</title>
        <authorList>
            <person name="Bruniche-Olsen A."/>
            <person name="Black A.N."/>
            <person name="Fields C.J."/>
            <person name="Walden K."/>
            <person name="Dewoody J.A."/>
        </authorList>
    </citation>
    <scope>NUCLEOTIDE SEQUENCE [LARGE SCALE GENOMIC DNA]</scope>
    <source>
        <strain evidence="3">ER-17-0199</strain>
        <tissue evidence="3">Blubber</tissue>
    </source>
</reference>
<protein>
    <recommendedName>
        <fullName evidence="2">Peptidase S1 domain-containing protein</fullName>
    </recommendedName>
</protein>
<evidence type="ECO:0000313" key="3">
    <source>
        <dbReference type="EMBL" id="KAJ8782450.1"/>
    </source>
</evidence>
<dbReference type="PANTHER" id="PTHR24253:SF153">
    <property type="entry name" value="SERINE PROTEASE HEPSIN"/>
    <property type="match status" value="1"/>
</dbReference>
<dbReference type="InterPro" id="IPR001254">
    <property type="entry name" value="Trypsin_dom"/>
</dbReference>
<evidence type="ECO:0000259" key="2">
    <source>
        <dbReference type="PROSITE" id="PS50240"/>
    </source>
</evidence>
<sequence length="206" mass="22339">MTESQETHGTCSAPLLLRSKDTRKYKVLVGSLQVSGHQDSKTMIITVSRIVPYPDLQRNASSAIPVAELAHLVSFGPTVLPICLPSSAVQLKNSTSCWVTGWGNSGISQYTVRSRSLAINPSHLSSLPQGSRGDPLKCKVEDFWVLAGVVSWESNCIGTNEPGVFTNISFYKSWNEKSAISHADLRPDFSGLFPVVLLPLIFPGLP</sequence>
<dbReference type="Proteomes" id="UP001159641">
    <property type="component" value="Unassembled WGS sequence"/>
</dbReference>